<evidence type="ECO:0000256" key="1">
    <source>
        <dbReference type="ARBA" id="ARBA00004370"/>
    </source>
</evidence>
<evidence type="ECO:0000313" key="8">
    <source>
        <dbReference type="Proteomes" id="UP000236161"/>
    </source>
</evidence>
<keyword evidence="2" id="KW-0812">Transmembrane</keyword>
<dbReference type="EMBL" id="KZ454794">
    <property type="protein sequence ID" value="PKA45810.1"/>
    <property type="molecule type" value="Genomic_DNA"/>
</dbReference>
<dbReference type="AlphaFoldDB" id="A0A2H9ZR90"/>
<dbReference type="Proteomes" id="UP000236161">
    <property type="component" value="Unassembled WGS sequence"/>
</dbReference>
<evidence type="ECO:0000256" key="2">
    <source>
        <dbReference type="ARBA" id="ARBA00022692"/>
    </source>
</evidence>
<keyword evidence="8" id="KW-1185">Reference proteome</keyword>
<keyword evidence="5" id="KW-0175">Coiled coil</keyword>
<dbReference type="GO" id="GO:0080115">
    <property type="term" value="F:myosin XI tail binding"/>
    <property type="evidence" value="ECO:0007669"/>
    <property type="project" value="UniProtKB-ARBA"/>
</dbReference>
<keyword evidence="3" id="KW-1133">Transmembrane helix</keyword>
<evidence type="ECO:0000256" key="5">
    <source>
        <dbReference type="SAM" id="Coils"/>
    </source>
</evidence>
<name>A0A2H9ZR90_9ASPA</name>
<gene>
    <name evidence="7" type="ORF">AXF42_Ash018361</name>
</gene>
<keyword evidence="4" id="KW-0472">Membrane</keyword>
<feature type="coiled-coil region" evidence="5">
    <location>
        <begin position="235"/>
        <end position="262"/>
    </location>
</feature>
<protein>
    <recommendedName>
        <fullName evidence="6">GTD-binding domain-containing protein</fullName>
    </recommendedName>
</protein>
<dbReference type="Pfam" id="PF04576">
    <property type="entry name" value="Zein-binding"/>
    <property type="match status" value="1"/>
</dbReference>
<feature type="domain" description="GTD-binding" evidence="6">
    <location>
        <begin position="95"/>
        <end position="193"/>
    </location>
</feature>
<dbReference type="PANTHER" id="PTHR31422">
    <property type="entry name" value="BNAANNG28530D PROTEIN"/>
    <property type="match status" value="1"/>
</dbReference>
<comment type="subcellular location">
    <subcellularLocation>
        <location evidence="1">Membrane</location>
    </subcellularLocation>
</comment>
<evidence type="ECO:0000256" key="3">
    <source>
        <dbReference type="ARBA" id="ARBA00022989"/>
    </source>
</evidence>
<accession>A0A2H9ZR90</accession>
<reference evidence="7 8" key="1">
    <citation type="journal article" date="2017" name="Nature">
        <title>The Apostasia genome and the evolution of orchids.</title>
        <authorList>
            <person name="Zhang G.Q."/>
            <person name="Liu K.W."/>
            <person name="Li Z."/>
            <person name="Lohaus R."/>
            <person name="Hsiao Y.Y."/>
            <person name="Niu S.C."/>
            <person name="Wang J.Y."/>
            <person name="Lin Y.C."/>
            <person name="Xu Q."/>
            <person name="Chen L.J."/>
            <person name="Yoshida K."/>
            <person name="Fujiwara S."/>
            <person name="Wang Z.W."/>
            <person name="Zhang Y.Q."/>
            <person name="Mitsuda N."/>
            <person name="Wang M."/>
            <person name="Liu G.H."/>
            <person name="Pecoraro L."/>
            <person name="Huang H.X."/>
            <person name="Xiao X.J."/>
            <person name="Lin M."/>
            <person name="Wu X.Y."/>
            <person name="Wu W.L."/>
            <person name="Chen Y.Y."/>
            <person name="Chang S.B."/>
            <person name="Sakamoto S."/>
            <person name="Ohme-Takagi M."/>
            <person name="Yagi M."/>
            <person name="Zeng S.J."/>
            <person name="Shen C.Y."/>
            <person name="Yeh C.M."/>
            <person name="Luo Y.B."/>
            <person name="Tsai W.C."/>
            <person name="Van de Peer Y."/>
            <person name="Liu Z.J."/>
        </authorList>
    </citation>
    <scope>NUCLEOTIDE SEQUENCE [LARGE SCALE GENOMIC DNA]</scope>
    <source>
        <strain evidence="8">cv. Shenzhen</strain>
        <tissue evidence="7">Stem</tissue>
    </source>
</reference>
<evidence type="ECO:0000313" key="7">
    <source>
        <dbReference type="EMBL" id="PKA45810.1"/>
    </source>
</evidence>
<evidence type="ECO:0000259" key="6">
    <source>
        <dbReference type="PROSITE" id="PS51775"/>
    </source>
</evidence>
<proteinExistence type="predicted"/>
<dbReference type="GO" id="GO:0016020">
    <property type="term" value="C:membrane"/>
    <property type="evidence" value="ECO:0007669"/>
    <property type="project" value="UniProtKB-SubCell"/>
</dbReference>
<evidence type="ECO:0000256" key="4">
    <source>
        <dbReference type="ARBA" id="ARBA00023136"/>
    </source>
</evidence>
<dbReference type="STRING" id="1088818.A0A2H9ZR90"/>
<dbReference type="PANTHER" id="PTHR31422:SF0">
    <property type="entry name" value="MYOSIN-BINDING PROTEIN 7"/>
    <property type="match status" value="1"/>
</dbReference>
<sequence>MDPATPSLPVTAYVGGCHRPFSSCCPPPSYPVRRKVRFSPAASEVYGKQRLIDPPPSVTPSVRRRRCSFGSCCPSPSHRAFRQHVSQAPLQVKFDDVAALREIVARQREAIQSLWLELEEERSSSATAARESMKMILRLQCQKAAAQIESRQFRQFAEEKISQGGRQIAAMRKLLFQRDLTIKTLTLELKSYKQYPAVAGDYTQPNGGSVGETNGIVSLKVEKGREGDGLGEDAVKNLSLRVEALEKEGEKMKEAIMEAITTTRTEKALFGENINAKKLRKEMGMTKKMTELIRV</sequence>
<dbReference type="PROSITE" id="PS51775">
    <property type="entry name" value="GTD_BINDING"/>
    <property type="match status" value="1"/>
</dbReference>
<dbReference type="InterPro" id="IPR007656">
    <property type="entry name" value="GTD-bd"/>
</dbReference>
<organism evidence="7 8">
    <name type="scientific">Apostasia shenzhenica</name>
    <dbReference type="NCBI Taxonomy" id="1088818"/>
    <lineage>
        <taxon>Eukaryota</taxon>
        <taxon>Viridiplantae</taxon>
        <taxon>Streptophyta</taxon>
        <taxon>Embryophyta</taxon>
        <taxon>Tracheophyta</taxon>
        <taxon>Spermatophyta</taxon>
        <taxon>Magnoliopsida</taxon>
        <taxon>Liliopsida</taxon>
        <taxon>Asparagales</taxon>
        <taxon>Orchidaceae</taxon>
        <taxon>Apostasioideae</taxon>
        <taxon>Apostasia</taxon>
    </lineage>
</organism>